<dbReference type="Gene3D" id="3.40.190.80">
    <property type="match status" value="1"/>
</dbReference>
<dbReference type="EC" id="3.1.3.25" evidence="7"/>
<evidence type="ECO:0000313" key="8">
    <source>
        <dbReference type="EMBL" id="MDM5146859.1"/>
    </source>
</evidence>
<evidence type="ECO:0000256" key="1">
    <source>
        <dbReference type="ARBA" id="ARBA00001033"/>
    </source>
</evidence>
<keyword evidence="5" id="KW-0889">Transcription antitermination</keyword>
<dbReference type="Pfam" id="PF00459">
    <property type="entry name" value="Inositol_P"/>
    <property type="match status" value="1"/>
</dbReference>
<reference evidence="8" key="1">
    <citation type="submission" date="2022-08" db="EMBL/GenBank/DDBJ databases">
        <authorList>
            <person name="Dzunkova M."/>
            <person name="La Clair J."/>
            <person name="Tyml T."/>
            <person name="Doud D."/>
            <person name="Schulz F."/>
            <person name="Piquer S."/>
            <person name="Porcel Sanchis D."/>
            <person name="Osborn A."/>
            <person name="Robinson D."/>
            <person name="Louie K.B."/>
            <person name="Bowen B.P."/>
            <person name="Bowers R."/>
            <person name="Lee J."/>
            <person name="Arnau Llombart V."/>
            <person name="Diaz Villanueva W."/>
            <person name="Gosliner T."/>
            <person name="Northen T."/>
            <person name="Cheng J.-F."/>
            <person name="Burkart M.D."/>
            <person name="Woyke T."/>
        </authorList>
    </citation>
    <scope>NUCLEOTIDE SEQUENCE</scope>
    <source>
        <strain evidence="8">Df01</strain>
    </source>
</reference>
<keyword evidence="7" id="KW-0378">Hydrolase</keyword>
<keyword evidence="4 7" id="KW-0479">Metal-binding</keyword>
<keyword evidence="9" id="KW-1185">Reference proteome</keyword>
<dbReference type="PANTHER" id="PTHR20854:SF4">
    <property type="entry name" value="INOSITOL-1-MONOPHOSPHATASE-RELATED"/>
    <property type="match status" value="1"/>
</dbReference>
<comment type="similarity">
    <text evidence="3 7">Belongs to the inositol monophosphatase superfamily.</text>
</comment>
<sequence length="257" mass="27812">MTTQHFAAELAREAGALARRRFYGNRTIAVNHKLNGELVTDVDREVENLIISLVREKFPKHGILGEESGLSGNQNECWVIDPIDGTTNFVCRYLSCSVSVAFCRKGRPVVAAIHDIAANETFFAASGEGAYLNNQRLRVTTTTTVGKSLFLASGVINGKGMWPLIESMARRSMGMRRTGSTALDMATVAAGRADAMLCGPVKFWDVAAGALLIREAGGLISDTEDHTSFAFGEPTLPFVAGTPGVFTAYLHEMKKHQ</sequence>
<dbReference type="InterPro" id="IPR020550">
    <property type="entry name" value="Inositol_monophosphatase_CS"/>
</dbReference>
<comment type="cofactor">
    <cofactor evidence="2 7">
        <name>Mg(2+)</name>
        <dbReference type="ChEBI" id="CHEBI:18420"/>
    </cofactor>
</comment>
<comment type="caution">
    <text evidence="8">The sequence shown here is derived from an EMBL/GenBank/DDBJ whole genome shotgun (WGS) entry which is preliminary data.</text>
</comment>
<comment type="catalytic activity">
    <reaction evidence="1 7">
        <text>a myo-inositol phosphate + H2O = myo-inositol + phosphate</text>
        <dbReference type="Rhea" id="RHEA:24056"/>
        <dbReference type="ChEBI" id="CHEBI:15377"/>
        <dbReference type="ChEBI" id="CHEBI:17268"/>
        <dbReference type="ChEBI" id="CHEBI:43474"/>
        <dbReference type="ChEBI" id="CHEBI:84139"/>
        <dbReference type="EC" id="3.1.3.25"/>
    </reaction>
</comment>
<evidence type="ECO:0000256" key="2">
    <source>
        <dbReference type="ARBA" id="ARBA00001946"/>
    </source>
</evidence>
<dbReference type="Gene3D" id="3.30.540.10">
    <property type="entry name" value="Fructose-1,6-Bisphosphatase, subunit A, domain 1"/>
    <property type="match status" value="1"/>
</dbReference>
<proteinExistence type="inferred from homology"/>
<evidence type="ECO:0000256" key="4">
    <source>
        <dbReference type="ARBA" id="ARBA00022723"/>
    </source>
</evidence>
<dbReference type="CDD" id="cd01639">
    <property type="entry name" value="IMPase"/>
    <property type="match status" value="1"/>
</dbReference>
<keyword evidence="5" id="KW-0805">Transcription regulation</keyword>
<evidence type="ECO:0000313" key="9">
    <source>
        <dbReference type="Proteomes" id="UP001168167"/>
    </source>
</evidence>
<gene>
    <name evidence="8" type="ORF">NQX30_00445</name>
</gene>
<name>A0ABT7QJG2_9GAMM</name>
<organism evidence="8 9">
    <name type="scientific">Candidatus Doriopsillibacter californiensis</name>
    <dbReference type="NCBI Taxonomy" id="2970740"/>
    <lineage>
        <taxon>Bacteria</taxon>
        <taxon>Pseudomonadati</taxon>
        <taxon>Pseudomonadota</taxon>
        <taxon>Gammaproteobacteria</taxon>
        <taxon>Candidatus Tethybacterales</taxon>
        <taxon>Candidatus Persebacteraceae</taxon>
        <taxon>Candidatus Doriopsillibacter</taxon>
    </lineage>
</organism>
<dbReference type="EMBL" id="JANQAO010000001">
    <property type="protein sequence ID" value="MDM5146859.1"/>
    <property type="molecule type" value="Genomic_DNA"/>
</dbReference>
<reference evidence="8" key="2">
    <citation type="journal article" date="2023" name="Microbiome">
        <title>Synthase-selected sorting approach identifies a beta-lactone synthase in a nudibranch symbiotic bacterium.</title>
        <authorList>
            <person name="Dzunkova M."/>
            <person name="La Clair J.J."/>
            <person name="Tyml T."/>
            <person name="Doud D."/>
            <person name="Schulz F."/>
            <person name="Piquer-Esteban S."/>
            <person name="Porcel Sanchis D."/>
            <person name="Osborn A."/>
            <person name="Robinson D."/>
            <person name="Louie K.B."/>
            <person name="Bowen B.P."/>
            <person name="Bowers R.M."/>
            <person name="Lee J."/>
            <person name="Arnau V."/>
            <person name="Diaz-Villanueva W."/>
            <person name="Stepanauskas R."/>
            <person name="Gosliner T."/>
            <person name="Date S.V."/>
            <person name="Northen T.R."/>
            <person name="Cheng J.F."/>
            <person name="Burkart M.D."/>
            <person name="Woyke T."/>
        </authorList>
    </citation>
    <scope>NUCLEOTIDE SEQUENCE</scope>
    <source>
        <strain evidence="8">Df01</strain>
    </source>
</reference>
<evidence type="ECO:0000256" key="6">
    <source>
        <dbReference type="ARBA" id="ARBA00022842"/>
    </source>
</evidence>
<evidence type="ECO:0000256" key="5">
    <source>
        <dbReference type="ARBA" id="ARBA00022814"/>
    </source>
</evidence>
<keyword evidence="5" id="KW-0804">Transcription</keyword>
<dbReference type="InterPro" id="IPR000760">
    <property type="entry name" value="Inositol_monophosphatase-like"/>
</dbReference>
<keyword evidence="6 7" id="KW-0460">Magnesium</keyword>
<protein>
    <recommendedName>
        <fullName evidence="7">Inositol-1-monophosphatase</fullName>
        <ecNumber evidence="7">3.1.3.25</ecNumber>
    </recommendedName>
</protein>
<evidence type="ECO:0000256" key="3">
    <source>
        <dbReference type="ARBA" id="ARBA00009759"/>
    </source>
</evidence>
<dbReference type="PROSITE" id="PS00630">
    <property type="entry name" value="IMP_2"/>
    <property type="match status" value="1"/>
</dbReference>
<dbReference type="PANTHER" id="PTHR20854">
    <property type="entry name" value="INOSITOL MONOPHOSPHATASE"/>
    <property type="match status" value="1"/>
</dbReference>
<dbReference type="SUPFAM" id="SSF56655">
    <property type="entry name" value="Carbohydrate phosphatase"/>
    <property type="match status" value="1"/>
</dbReference>
<evidence type="ECO:0000256" key="7">
    <source>
        <dbReference type="RuleBase" id="RU364068"/>
    </source>
</evidence>
<dbReference type="InterPro" id="IPR033942">
    <property type="entry name" value="IMPase"/>
</dbReference>
<accession>A0ABT7QJG2</accession>
<dbReference type="Proteomes" id="UP001168167">
    <property type="component" value="Unassembled WGS sequence"/>
</dbReference>
<dbReference type="PRINTS" id="PR00377">
    <property type="entry name" value="IMPHPHTASES"/>
</dbReference>